<evidence type="ECO:0008006" key="3">
    <source>
        <dbReference type="Google" id="ProtNLM"/>
    </source>
</evidence>
<dbReference type="PANTHER" id="PTHR37486:SF1">
    <property type="entry name" value="STRINGENT STARVATION PROTEIN B"/>
    <property type="match status" value="1"/>
</dbReference>
<dbReference type="Pfam" id="PF04386">
    <property type="entry name" value="SspB"/>
    <property type="match status" value="1"/>
</dbReference>
<organism evidence="2">
    <name type="scientific">mine drainage metagenome</name>
    <dbReference type="NCBI Taxonomy" id="410659"/>
    <lineage>
        <taxon>unclassified sequences</taxon>
        <taxon>metagenomes</taxon>
        <taxon>ecological metagenomes</taxon>
    </lineage>
</organism>
<dbReference type="NCBIfam" id="NF008769">
    <property type="entry name" value="PRK11798.2-5"/>
    <property type="match status" value="1"/>
</dbReference>
<dbReference type="SUPFAM" id="SSF101738">
    <property type="entry name" value="SspB-like"/>
    <property type="match status" value="1"/>
</dbReference>
<dbReference type="InterPro" id="IPR036760">
    <property type="entry name" value="SspB-like_sf"/>
</dbReference>
<sequence length="189" mass="20082">MSNAAESPSSTKPYLLRALYEWCTDNGFTPYLAVHVDGQVRVPREHVKNGEIVLNISFGATSGLKIGNDDVSFRARFGGVARDILVPVSHVTAIYARENGQGMAFPVPEASHDETGGADQPRIKLDLPLSNPGESVHLHAVPDPSASPSGGPKGESKPTVLPSARATADELDPPEPPPRPSGPHLKRVK</sequence>
<evidence type="ECO:0000313" key="2">
    <source>
        <dbReference type="EMBL" id="OIQ89274.1"/>
    </source>
</evidence>
<accession>A0A1J5R1D3</accession>
<protein>
    <recommendedName>
        <fullName evidence="3">Stringent starvation protein B</fullName>
    </recommendedName>
</protein>
<name>A0A1J5R1D3_9ZZZZ</name>
<reference evidence="2" key="1">
    <citation type="submission" date="2016-10" db="EMBL/GenBank/DDBJ databases">
        <title>Sequence of Gallionella enrichment culture.</title>
        <authorList>
            <person name="Poehlein A."/>
            <person name="Muehling M."/>
            <person name="Daniel R."/>
        </authorList>
    </citation>
    <scope>NUCLEOTIDE SEQUENCE</scope>
</reference>
<dbReference type="GO" id="GO:0005840">
    <property type="term" value="C:ribosome"/>
    <property type="evidence" value="ECO:0007669"/>
    <property type="project" value="TreeGrafter"/>
</dbReference>
<dbReference type="AlphaFoldDB" id="A0A1J5R1D3"/>
<dbReference type="Gene3D" id="2.30.30.220">
    <property type="entry name" value="SspB-like"/>
    <property type="match status" value="1"/>
</dbReference>
<dbReference type="GO" id="GO:0045732">
    <property type="term" value="P:positive regulation of protein catabolic process"/>
    <property type="evidence" value="ECO:0007669"/>
    <property type="project" value="TreeGrafter"/>
</dbReference>
<feature type="region of interest" description="Disordered" evidence="1">
    <location>
        <begin position="105"/>
        <end position="189"/>
    </location>
</feature>
<comment type="caution">
    <text evidence="2">The sequence shown here is derived from an EMBL/GenBank/DDBJ whole genome shotgun (WGS) entry which is preliminary data.</text>
</comment>
<proteinExistence type="predicted"/>
<dbReference type="InterPro" id="IPR007481">
    <property type="entry name" value="SspB"/>
</dbReference>
<dbReference type="GO" id="GO:0005829">
    <property type="term" value="C:cytosol"/>
    <property type="evidence" value="ECO:0007669"/>
    <property type="project" value="TreeGrafter"/>
</dbReference>
<dbReference type="EMBL" id="MLJW01000336">
    <property type="protein sequence ID" value="OIQ89274.1"/>
    <property type="molecule type" value="Genomic_DNA"/>
</dbReference>
<feature type="compositionally biased region" description="Basic and acidic residues" evidence="1">
    <location>
        <begin position="110"/>
        <end position="125"/>
    </location>
</feature>
<gene>
    <name evidence="2" type="ORF">GALL_288350</name>
</gene>
<evidence type="ECO:0000256" key="1">
    <source>
        <dbReference type="SAM" id="MobiDB-lite"/>
    </source>
</evidence>
<dbReference type="PANTHER" id="PTHR37486">
    <property type="entry name" value="STRINGENT STARVATION PROTEIN B"/>
    <property type="match status" value="1"/>
</dbReference>